<evidence type="ECO:0000256" key="4">
    <source>
        <dbReference type="ARBA" id="ARBA00022989"/>
    </source>
</evidence>
<keyword evidence="9" id="KW-1185">Reference proteome</keyword>
<feature type="transmembrane region" description="Helical" evidence="6">
    <location>
        <begin position="372"/>
        <end position="391"/>
    </location>
</feature>
<feature type="transmembrane region" description="Helical" evidence="6">
    <location>
        <begin position="85"/>
        <end position="104"/>
    </location>
</feature>
<dbReference type="GO" id="GO:0022857">
    <property type="term" value="F:transmembrane transporter activity"/>
    <property type="evidence" value="ECO:0007669"/>
    <property type="project" value="InterPro"/>
</dbReference>
<proteinExistence type="predicted"/>
<keyword evidence="4 6" id="KW-1133">Transmembrane helix</keyword>
<feature type="transmembrane region" description="Helical" evidence="6">
    <location>
        <begin position="169"/>
        <end position="188"/>
    </location>
</feature>
<dbReference type="PROSITE" id="PS00217">
    <property type="entry name" value="SUGAR_TRANSPORT_2"/>
    <property type="match status" value="1"/>
</dbReference>
<feature type="transmembrane region" description="Helical" evidence="6">
    <location>
        <begin position="143"/>
        <end position="163"/>
    </location>
</feature>
<comment type="subcellular location">
    <subcellularLocation>
        <location evidence="1">Membrane</location>
        <topology evidence="1">Multi-pass membrane protein</topology>
    </subcellularLocation>
</comment>
<evidence type="ECO:0000256" key="3">
    <source>
        <dbReference type="ARBA" id="ARBA00022692"/>
    </source>
</evidence>
<evidence type="ECO:0000256" key="1">
    <source>
        <dbReference type="ARBA" id="ARBA00004141"/>
    </source>
</evidence>
<dbReference type="InterPro" id="IPR005829">
    <property type="entry name" value="Sugar_transporter_CS"/>
</dbReference>
<keyword evidence="5 6" id="KW-0472">Membrane</keyword>
<keyword evidence="2" id="KW-0813">Transport</keyword>
<dbReference type="EMBL" id="FNBC01000012">
    <property type="protein sequence ID" value="SDE83438.1"/>
    <property type="molecule type" value="Genomic_DNA"/>
</dbReference>
<dbReference type="RefSeq" id="WP_093006809.1">
    <property type="nucleotide sequence ID" value="NZ_FNBC01000012.1"/>
</dbReference>
<dbReference type="InterPro" id="IPR036259">
    <property type="entry name" value="MFS_trans_sf"/>
</dbReference>
<dbReference type="SUPFAM" id="SSF103473">
    <property type="entry name" value="MFS general substrate transporter"/>
    <property type="match status" value="1"/>
</dbReference>
<reference evidence="9" key="1">
    <citation type="submission" date="2016-10" db="EMBL/GenBank/DDBJ databases">
        <authorList>
            <person name="Varghese N."/>
            <person name="Submissions S."/>
        </authorList>
    </citation>
    <scope>NUCLEOTIDE SEQUENCE [LARGE SCALE GENOMIC DNA]</scope>
    <source>
        <strain evidence="9">CGMCC 1.6992</strain>
    </source>
</reference>
<feature type="transmembrane region" description="Helical" evidence="6">
    <location>
        <begin position="313"/>
        <end position="332"/>
    </location>
</feature>
<feature type="domain" description="Major facilitator superfamily (MFS) profile" evidence="7">
    <location>
        <begin position="19"/>
        <end position="426"/>
    </location>
</feature>
<feature type="transmembrane region" description="Helical" evidence="6">
    <location>
        <begin position="20"/>
        <end position="41"/>
    </location>
</feature>
<accession>A0A1G7G5P4</accession>
<evidence type="ECO:0000256" key="5">
    <source>
        <dbReference type="ARBA" id="ARBA00023136"/>
    </source>
</evidence>
<dbReference type="STRING" id="482827.SAMN04488243_11249"/>
<feature type="transmembrane region" description="Helical" evidence="6">
    <location>
        <begin position="250"/>
        <end position="275"/>
    </location>
</feature>
<feature type="transmembrane region" description="Helical" evidence="6">
    <location>
        <begin position="53"/>
        <end position="73"/>
    </location>
</feature>
<evidence type="ECO:0000313" key="8">
    <source>
        <dbReference type="EMBL" id="SDE83438.1"/>
    </source>
</evidence>
<dbReference type="Gene3D" id="1.20.1250.20">
    <property type="entry name" value="MFS general substrate transporter like domains"/>
    <property type="match status" value="1"/>
</dbReference>
<evidence type="ECO:0000259" key="7">
    <source>
        <dbReference type="PROSITE" id="PS50850"/>
    </source>
</evidence>
<protein>
    <submittedName>
        <fullName evidence="8">MFS transporter, putative metabolite:H+ symporter</fullName>
    </submittedName>
</protein>
<dbReference type="PANTHER" id="PTHR23511:SF34">
    <property type="entry name" value="SYNAPTIC VESICLE GLYCOPROTEIN 2"/>
    <property type="match status" value="1"/>
</dbReference>
<evidence type="ECO:0000256" key="2">
    <source>
        <dbReference type="ARBA" id="ARBA00022448"/>
    </source>
</evidence>
<feature type="transmembrane region" description="Helical" evidence="6">
    <location>
        <begin position="403"/>
        <end position="423"/>
    </location>
</feature>
<dbReference type="OrthoDB" id="9787026at2"/>
<dbReference type="PROSITE" id="PS00216">
    <property type="entry name" value="SUGAR_TRANSPORT_1"/>
    <property type="match status" value="2"/>
</dbReference>
<dbReference type="Pfam" id="PF00083">
    <property type="entry name" value="Sugar_tr"/>
    <property type="match status" value="1"/>
</dbReference>
<dbReference type="InterPro" id="IPR005828">
    <property type="entry name" value="MFS_sugar_transport-like"/>
</dbReference>
<evidence type="ECO:0000313" key="9">
    <source>
        <dbReference type="Proteomes" id="UP000199446"/>
    </source>
</evidence>
<feature type="transmembrane region" description="Helical" evidence="6">
    <location>
        <begin position="338"/>
        <end position="360"/>
    </location>
</feature>
<keyword evidence="3 6" id="KW-0812">Transmembrane</keyword>
<sequence length="433" mass="45981">MDALARLERLPLGRPHLRLLFLLGFGWALDAMDVGLISFTLPALSREFGLDPVGAGLLGSVGLLGMLFGALLGGRLADRFGRKAVVGYSLFLAGLGSLLTALAPSLPWVFVFRFFTGLGLGAELPVAASLMGEFSPKAHRGRMVVLLEAFWAVGWLLAALMGYLLVPAFGWRAAFLAGALPALYAAYLRLSLPESPRWLVARGRAAEAEALVASWERAFPGPLPEPRPEPAPRPLPYGALFRPPLLRRTLFLALAWFALNAGYYGAFIWLPSLLVAQGYTLVRSLEYVLLITLAQVPGYLAAAFLVERWGRRPVLVGFLGLSALFAWLLSRASSPGEVLLFGALLAFFNLGAWGAVYAYTPELFPTALRGSGAGFVAAVGRVGGILAPYATGALLPLLGPGGVLALHGGLLLLAGVFAFAVGVETRGRSLEEA</sequence>
<name>A0A1G7G5P4_9DEIN</name>
<evidence type="ECO:0000256" key="6">
    <source>
        <dbReference type="SAM" id="Phobius"/>
    </source>
</evidence>
<dbReference type="PANTHER" id="PTHR23511">
    <property type="entry name" value="SYNAPTIC VESICLE GLYCOPROTEIN 2"/>
    <property type="match status" value="1"/>
</dbReference>
<dbReference type="PROSITE" id="PS50850">
    <property type="entry name" value="MFS"/>
    <property type="match status" value="1"/>
</dbReference>
<feature type="transmembrane region" description="Helical" evidence="6">
    <location>
        <begin position="287"/>
        <end position="306"/>
    </location>
</feature>
<dbReference type="CDD" id="cd17316">
    <property type="entry name" value="MFS_SV2_like"/>
    <property type="match status" value="1"/>
</dbReference>
<dbReference type="InterPro" id="IPR020846">
    <property type="entry name" value="MFS_dom"/>
</dbReference>
<dbReference type="AlphaFoldDB" id="A0A1G7G5P4"/>
<dbReference type="GO" id="GO:0016020">
    <property type="term" value="C:membrane"/>
    <property type="evidence" value="ECO:0007669"/>
    <property type="project" value="UniProtKB-SubCell"/>
</dbReference>
<dbReference type="Proteomes" id="UP000199446">
    <property type="component" value="Unassembled WGS sequence"/>
</dbReference>
<feature type="transmembrane region" description="Helical" evidence="6">
    <location>
        <begin position="110"/>
        <end position="131"/>
    </location>
</feature>
<organism evidence="8 9">
    <name type="scientific">Thermus arciformis</name>
    <dbReference type="NCBI Taxonomy" id="482827"/>
    <lineage>
        <taxon>Bacteria</taxon>
        <taxon>Thermotogati</taxon>
        <taxon>Deinococcota</taxon>
        <taxon>Deinococci</taxon>
        <taxon>Thermales</taxon>
        <taxon>Thermaceae</taxon>
        <taxon>Thermus</taxon>
    </lineage>
</organism>
<gene>
    <name evidence="8" type="ORF">SAMN04488243_11249</name>
</gene>